<evidence type="ECO:0000256" key="1">
    <source>
        <dbReference type="ARBA" id="ARBA00006180"/>
    </source>
</evidence>
<keyword evidence="4" id="KW-1185">Reference proteome</keyword>
<dbReference type="GO" id="GO:0005634">
    <property type="term" value="C:nucleus"/>
    <property type="evidence" value="ECO:0007669"/>
    <property type="project" value="TreeGrafter"/>
</dbReference>
<dbReference type="GO" id="GO:0019888">
    <property type="term" value="F:protein phosphatase regulator activity"/>
    <property type="evidence" value="ECO:0007669"/>
    <property type="project" value="TreeGrafter"/>
</dbReference>
<accession>A0A665UJP7</accession>
<gene>
    <name evidence="3" type="primary">ppp6r2a</name>
</gene>
<feature type="region of interest" description="Disordered" evidence="2">
    <location>
        <begin position="502"/>
        <end position="527"/>
    </location>
</feature>
<reference evidence="3" key="3">
    <citation type="submission" date="2025-09" db="UniProtKB">
        <authorList>
            <consortium name="Ensembl"/>
        </authorList>
    </citation>
    <scope>IDENTIFICATION</scope>
</reference>
<dbReference type="AlphaFoldDB" id="A0A665UJP7"/>
<dbReference type="InterPro" id="IPR007587">
    <property type="entry name" value="SAPS"/>
</dbReference>
<dbReference type="Ensembl" id="ENSENLT00000020232.1">
    <property type="protein sequence ID" value="ENSENLP00000019516.1"/>
    <property type="gene ID" value="ENSENLG00000008206.1"/>
</dbReference>
<comment type="similarity">
    <text evidence="1">Belongs to the SAPS family.</text>
</comment>
<name>A0A665UJP7_ECHNA</name>
<dbReference type="PANTHER" id="PTHR12634:SF15">
    <property type="entry name" value="SERINE_THREONINE-PROTEIN PHOSPHATASE 6 REGULATORY SUBUNIT 2"/>
    <property type="match status" value="1"/>
</dbReference>
<feature type="compositionally biased region" description="Polar residues" evidence="2">
    <location>
        <begin position="518"/>
        <end position="527"/>
    </location>
</feature>
<dbReference type="Proteomes" id="UP000472264">
    <property type="component" value="Chromosome 23"/>
</dbReference>
<evidence type="ECO:0000313" key="3">
    <source>
        <dbReference type="Ensembl" id="ENSENLP00000019516.1"/>
    </source>
</evidence>
<feature type="compositionally biased region" description="Acidic residues" evidence="2">
    <location>
        <begin position="503"/>
        <end position="512"/>
    </location>
</feature>
<protein>
    <submittedName>
        <fullName evidence="3">Serine/threonine-protein phosphatase 6 regulatory subunit 2-like</fullName>
    </submittedName>
</protein>
<dbReference type="PANTHER" id="PTHR12634">
    <property type="entry name" value="SIT4 YEAST -ASSOCIATING PROTEIN-RELATED"/>
    <property type="match status" value="1"/>
</dbReference>
<dbReference type="Pfam" id="PF04499">
    <property type="entry name" value="SAPS"/>
    <property type="match status" value="2"/>
</dbReference>
<dbReference type="GO" id="GO:0019903">
    <property type="term" value="F:protein phosphatase binding"/>
    <property type="evidence" value="ECO:0007669"/>
    <property type="project" value="InterPro"/>
</dbReference>
<organism evidence="3 4">
    <name type="scientific">Echeneis naucrates</name>
    <name type="common">Live sharksucker</name>
    <dbReference type="NCBI Taxonomy" id="173247"/>
    <lineage>
        <taxon>Eukaryota</taxon>
        <taxon>Metazoa</taxon>
        <taxon>Chordata</taxon>
        <taxon>Craniata</taxon>
        <taxon>Vertebrata</taxon>
        <taxon>Euteleostomi</taxon>
        <taxon>Actinopterygii</taxon>
        <taxon>Neopterygii</taxon>
        <taxon>Teleostei</taxon>
        <taxon>Neoteleostei</taxon>
        <taxon>Acanthomorphata</taxon>
        <taxon>Carangaria</taxon>
        <taxon>Carangiformes</taxon>
        <taxon>Echeneidae</taxon>
        <taxon>Echeneis</taxon>
    </lineage>
</organism>
<proteinExistence type="inferred from homology"/>
<evidence type="ECO:0000313" key="4">
    <source>
        <dbReference type="Proteomes" id="UP000472264"/>
    </source>
</evidence>
<reference evidence="3" key="1">
    <citation type="submission" date="2021-04" db="EMBL/GenBank/DDBJ databases">
        <authorList>
            <consortium name="Wellcome Sanger Institute Data Sharing"/>
        </authorList>
    </citation>
    <scope>NUCLEOTIDE SEQUENCE [LARGE SCALE GENOMIC DNA]</scope>
</reference>
<reference evidence="3" key="2">
    <citation type="submission" date="2025-08" db="UniProtKB">
        <authorList>
            <consortium name="Ensembl"/>
        </authorList>
    </citation>
    <scope>IDENTIFICATION</scope>
</reference>
<sequence length="527" mass="60991">MFWKFDLHTTSHIDQLLDREDVTLRELMEEDDVLQECKAQNRRLLLFLSQDHCMQELVSLITTEPPADLEERSRFKFPNIACELLTSDVSIINDKLGTDESLLEMLYHFLEQDPPLNPLLASFFSKTIGNLIARKTEQVITFLKKKEGFIGLVLKHIDASAMMDLLLRLISCVEPAPLRQEVLHWLNEEKLVQRLTELIHTGKDEERQSNASQTLCDIIRLSRDQANQMQENMEADPLLAVLESQESVTGLLKNLFEGERSEASIVNGTQVLLTLLETRRSGLEGLMDLYSQGYERSYTVNSSILNAIEPHLKDFQQLLLDPPKVKLHYRSYLFPPHSVFLLLNLQLFQKCRLVQRILDAWEENDRIQAEGGTRRGNMGHLTRIANMVVQNLEKGPVQAQITDLIKELPEDCRGRWESFVDETLRETNRKNTVELVSTHNMHSSSEDDDMESPFPNDLSLQQAFSDYQIQQMTANFVDQFGFNDEEFTAFEACCKEKIRQFDDSEEEEDIWEEKEINYATQAKSRTR</sequence>
<dbReference type="GO" id="GO:0005829">
    <property type="term" value="C:cytosol"/>
    <property type="evidence" value="ECO:0007669"/>
    <property type="project" value="TreeGrafter"/>
</dbReference>
<evidence type="ECO:0000256" key="2">
    <source>
        <dbReference type="SAM" id="MobiDB-lite"/>
    </source>
</evidence>